<dbReference type="PANTHER" id="PTHR11022:SF41">
    <property type="entry name" value="PEPTIDOGLYCAN-RECOGNITION PROTEIN LC-RELATED"/>
    <property type="match status" value="1"/>
</dbReference>
<feature type="region of interest" description="Disordered" evidence="3">
    <location>
        <begin position="213"/>
        <end position="261"/>
    </location>
</feature>
<evidence type="ECO:0000256" key="2">
    <source>
        <dbReference type="ARBA" id="ARBA00022729"/>
    </source>
</evidence>
<dbReference type="InterPro" id="IPR015510">
    <property type="entry name" value="PGRP"/>
</dbReference>
<protein>
    <recommendedName>
        <fullName evidence="8">N-acetylmuramoyl-L-alanine amidase</fullName>
    </recommendedName>
</protein>
<feature type="domain" description="Peptidoglycan recognition protein family" evidence="5">
    <location>
        <begin position="267"/>
        <end position="415"/>
    </location>
</feature>
<dbReference type="CDD" id="cd06583">
    <property type="entry name" value="PGRP"/>
    <property type="match status" value="1"/>
</dbReference>
<dbReference type="InterPro" id="IPR028994">
    <property type="entry name" value="Integrin_alpha_N"/>
</dbReference>
<proteinExistence type="inferred from homology"/>
<dbReference type="InterPro" id="IPR002502">
    <property type="entry name" value="Amidase_domain"/>
</dbReference>
<dbReference type="InterPro" id="IPR013517">
    <property type="entry name" value="FG-GAP"/>
</dbReference>
<dbReference type="Proteomes" id="UP000562045">
    <property type="component" value="Unassembled WGS sequence"/>
</dbReference>
<dbReference type="Gene3D" id="3.40.80.10">
    <property type="entry name" value="Peptidoglycan recognition protein-like"/>
    <property type="match status" value="1"/>
</dbReference>
<evidence type="ECO:0000256" key="3">
    <source>
        <dbReference type="SAM" id="MobiDB-lite"/>
    </source>
</evidence>
<dbReference type="Pfam" id="PF13517">
    <property type="entry name" value="FG-GAP_3"/>
    <property type="match status" value="1"/>
</dbReference>
<dbReference type="InterPro" id="IPR006619">
    <property type="entry name" value="PGRP_domain_met/bac"/>
</dbReference>
<reference evidence="6 7" key="1">
    <citation type="submission" date="2020-07" db="EMBL/GenBank/DDBJ databases">
        <title>Sequencing the genomes of 1000 actinobacteria strains.</title>
        <authorList>
            <person name="Klenk H.-P."/>
        </authorList>
    </citation>
    <scope>NUCLEOTIDE SEQUENCE [LARGE SCALE GENOMIC DNA]</scope>
    <source>
        <strain evidence="6 7">DSM 15131</strain>
    </source>
</reference>
<dbReference type="Pfam" id="PF01510">
    <property type="entry name" value="Amidase_2"/>
    <property type="match status" value="1"/>
</dbReference>
<gene>
    <name evidence="6" type="ORF">BJ993_000676</name>
</gene>
<name>A0A7Y9ZEM7_9ACTN</name>
<evidence type="ECO:0000313" key="6">
    <source>
        <dbReference type="EMBL" id="NYI43596.1"/>
    </source>
</evidence>
<evidence type="ECO:0000259" key="5">
    <source>
        <dbReference type="SMART" id="SM00701"/>
    </source>
</evidence>
<dbReference type="GO" id="GO:0008745">
    <property type="term" value="F:N-acetylmuramoyl-L-alanine amidase activity"/>
    <property type="evidence" value="ECO:0007669"/>
    <property type="project" value="InterPro"/>
</dbReference>
<organism evidence="6 7">
    <name type="scientific">Nocardioides aromaticivorans</name>
    <dbReference type="NCBI Taxonomy" id="200618"/>
    <lineage>
        <taxon>Bacteria</taxon>
        <taxon>Bacillati</taxon>
        <taxon>Actinomycetota</taxon>
        <taxon>Actinomycetes</taxon>
        <taxon>Propionibacteriales</taxon>
        <taxon>Nocardioidaceae</taxon>
        <taxon>Nocardioides</taxon>
    </lineage>
</organism>
<dbReference type="AlphaFoldDB" id="A0A7Y9ZEM7"/>
<evidence type="ECO:0000256" key="1">
    <source>
        <dbReference type="ARBA" id="ARBA00007553"/>
    </source>
</evidence>
<dbReference type="SMART" id="SM00701">
    <property type="entry name" value="PGRP"/>
    <property type="match status" value="1"/>
</dbReference>
<evidence type="ECO:0008006" key="8">
    <source>
        <dbReference type="Google" id="ProtNLM"/>
    </source>
</evidence>
<comment type="similarity">
    <text evidence="1">Belongs to the N-acetylmuramoyl-L-alanine amidase 2 family.</text>
</comment>
<dbReference type="GO" id="GO:0009253">
    <property type="term" value="P:peptidoglycan catabolic process"/>
    <property type="evidence" value="ECO:0007669"/>
    <property type="project" value="InterPro"/>
</dbReference>
<dbReference type="RefSeq" id="WP_179647732.1">
    <property type="nucleotide sequence ID" value="NZ_JACBZM010000001.1"/>
</dbReference>
<keyword evidence="2" id="KW-0732">Signal</keyword>
<sequence>MSSYIPETPDKGHRLRFVTLSQQLLALAVVVAVLTPAARTVTMDVRPAQPVDVVPSEVALQSAPVEVPTKAVESEVDQYALTTPKGKSASAKVRASLRVAKQASVKGEQVIDSDVVPVDGYGTVGVTWAPGTRLDDDAIDIQVRTRTGNTWSGWTAAEYHDEHGPDPRTEEGKHARPGTDALLVGDVDAVQVKVTTEDAAPADMKLAVIDPGKASTTAKEQPAIDTAKLATDGSTDVPPAEEPDPTDGTGTGGDDLSLQAGAFTPKPKIYSRAQWGADERIRDKPSLSYYEVHAGFVHHTVNANNYTSAEVPGIIRGIYSYHVRTRGWSDIGYNFLVDKFGRIWEGRYGGVDRPVVGAHTQGYNQYSFAMSAIGNYDTAQPSSAMVTAYAQLFAWKLSLHGVRAASTSQRVGSSTFQAINGHRDAGSTACPGRYLYAQIPTIRKKAAALQASWTGRNLESNMVGVQQPDIVARRASDGRGFVLPIRASGSGYAFSSAIDTGQSFKGLKKIWKAGDWNRDGYVDVLGIRSSDNMLVIYRGLGGGKLAAPKTLMSNAGRIGLLAPVGDMTGDGWPDLMGQPVNGVMRIYPGQGMNGFKSSYPAYAAVAGGVQIGVGRWNAADGAPDSLVRQGGKLTMYYGNGPGGWTSSKTLVQTATGYDWFLGVSSVDGDGHTDILARNATSDNVYWIRGTAAGLREPALIGKKAGYDLAG</sequence>
<dbReference type="InterPro" id="IPR036505">
    <property type="entry name" value="Amidase/PGRP_sf"/>
</dbReference>
<accession>A0A7Y9ZEM7</accession>
<dbReference type="GO" id="GO:0008270">
    <property type="term" value="F:zinc ion binding"/>
    <property type="evidence" value="ECO:0007669"/>
    <property type="project" value="InterPro"/>
</dbReference>
<dbReference type="PANTHER" id="PTHR11022">
    <property type="entry name" value="PEPTIDOGLYCAN RECOGNITION PROTEIN"/>
    <property type="match status" value="1"/>
</dbReference>
<dbReference type="SMART" id="SM00644">
    <property type="entry name" value="Ami_2"/>
    <property type="match status" value="1"/>
</dbReference>
<feature type="domain" description="N-acetylmuramoyl-L-alanine amidase" evidence="4">
    <location>
        <begin position="279"/>
        <end position="432"/>
    </location>
</feature>
<dbReference type="SUPFAM" id="SSF69318">
    <property type="entry name" value="Integrin alpha N-terminal domain"/>
    <property type="match status" value="1"/>
</dbReference>
<evidence type="ECO:0000259" key="4">
    <source>
        <dbReference type="SMART" id="SM00644"/>
    </source>
</evidence>
<dbReference type="SUPFAM" id="SSF55846">
    <property type="entry name" value="N-acetylmuramoyl-L-alanine amidase-like"/>
    <property type="match status" value="1"/>
</dbReference>
<comment type="caution">
    <text evidence="6">The sequence shown here is derived from an EMBL/GenBank/DDBJ whole genome shotgun (WGS) entry which is preliminary data.</text>
</comment>
<dbReference type="EMBL" id="JACBZM010000001">
    <property type="protein sequence ID" value="NYI43596.1"/>
    <property type="molecule type" value="Genomic_DNA"/>
</dbReference>
<evidence type="ECO:0000313" key="7">
    <source>
        <dbReference type="Proteomes" id="UP000562045"/>
    </source>
</evidence>